<protein>
    <submittedName>
        <fullName evidence="2">YhgE/Pip domain-containing protein</fullName>
    </submittedName>
</protein>
<reference evidence="2" key="1">
    <citation type="submission" date="2020-08" db="EMBL/GenBank/DDBJ databases">
        <title>Genome public.</title>
        <authorList>
            <person name="Liu C."/>
            <person name="Sun Q."/>
        </authorList>
    </citation>
    <scope>NUCLEOTIDE SEQUENCE</scope>
    <source>
        <strain evidence="2">BX22</strain>
    </source>
</reference>
<dbReference type="SUPFAM" id="SSF58100">
    <property type="entry name" value="Bacterial hemolysins"/>
    <property type="match status" value="1"/>
</dbReference>
<evidence type="ECO:0000313" key="3">
    <source>
        <dbReference type="Proteomes" id="UP000637359"/>
    </source>
</evidence>
<sequence>MMRRLKKILLVFATVILLLPSFLVTANATNDSNKQESTAQEKGEITAKDEVIYATLDTAGKSNEIYVVNTLDIAKAGMITDYGTYTSLRNLSDIQELNKQGDAVTFSASEGKFYYQGNINDAALPWDITISYFLDGKEISPEDLAGEDGHVTIRIETAINESVNPVFMENYLLQISVPLNTEIFTNIKADDGMIANAGKDKQVTFTVMPENEAELEVEADVVDFEIDGISFTGNPSSMSIDGIDVDGMTGDIQSLSDAIEAINDGVRELHNGVSELNAGTSQLVDGSKQYQDGVKELANSSTDLVSGSKELEEALTTLNSSLSSTEEMDMSGLEGLIGGLYQLSDGLGEIGNGLNELKTNYRDAYDALDKAINEIPAYQITNAEISALRESGADQEVINRLLATYEAAQKVKGTYSAVKPGFDAVGETLTGVNKSLSEMANQVDKMANELSTFLEEDGMDGFSELQEGIAMLSANYKAFHSGLVEYTGGVSQIASAYNEVHSGMVKLSEGTIELENGVGELHDGTNELSDSTSNLPEQMTEEIDEMMSDYDKSDFEPVSFVSSKNEKVNSVQFVFKTESIQQEEPEENNEPVEEKKGFWELFLDLFR</sequence>
<accession>A0A923RLF4</accession>
<organism evidence="2 3">
    <name type="scientific">Ornithinibacillus hominis</name>
    <dbReference type="NCBI Taxonomy" id="2763055"/>
    <lineage>
        <taxon>Bacteria</taxon>
        <taxon>Bacillati</taxon>
        <taxon>Bacillota</taxon>
        <taxon>Bacilli</taxon>
        <taxon>Bacillales</taxon>
        <taxon>Bacillaceae</taxon>
        <taxon>Ornithinibacillus</taxon>
    </lineage>
</organism>
<comment type="caution">
    <text evidence="2">The sequence shown here is derived from an EMBL/GenBank/DDBJ whole genome shotgun (WGS) entry which is preliminary data.</text>
</comment>
<proteinExistence type="predicted"/>
<dbReference type="Proteomes" id="UP000637359">
    <property type="component" value="Unassembled WGS sequence"/>
</dbReference>
<dbReference type="NCBIfam" id="TIGR03057">
    <property type="entry name" value="xxxLxxG_by_4"/>
    <property type="match status" value="3"/>
</dbReference>
<feature type="signal peptide" evidence="1">
    <location>
        <begin position="1"/>
        <end position="26"/>
    </location>
</feature>
<dbReference type="AlphaFoldDB" id="A0A923RLF4"/>
<dbReference type="Gene3D" id="1.10.287.950">
    <property type="entry name" value="Methyl-accepting chemotaxis protein"/>
    <property type="match status" value="1"/>
</dbReference>
<dbReference type="InterPro" id="IPR023908">
    <property type="entry name" value="xxxLxxG_rpt"/>
</dbReference>
<keyword evidence="1" id="KW-0732">Signal</keyword>
<keyword evidence="3" id="KW-1185">Reference proteome</keyword>
<evidence type="ECO:0000256" key="1">
    <source>
        <dbReference type="SAM" id="SignalP"/>
    </source>
</evidence>
<evidence type="ECO:0000313" key="2">
    <source>
        <dbReference type="EMBL" id="MBC5638062.1"/>
    </source>
</evidence>
<feature type="chain" id="PRO_5039675970" evidence="1">
    <location>
        <begin position="27"/>
        <end position="607"/>
    </location>
</feature>
<name>A0A923RLF4_9BACI</name>
<gene>
    <name evidence="2" type="ORF">H8S33_14790</name>
</gene>
<dbReference type="EMBL" id="JACOOL010000012">
    <property type="protein sequence ID" value="MBC5638062.1"/>
    <property type="molecule type" value="Genomic_DNA"/>
</dbReference>